<protein>
    <submittedName>
        <fullName evidence="1">Uncharacterized protein</fullName>
    </submittedName>
</protein>
<dbReference type="STRING" id="135651.G0NEU4"/>
<dbReference type="AlphaFoldDB" id="G0NEU4"/>
<proteinExistence type="predicted"/>
<dbReference type="Proteomes" id="UP000008068">
    <property type="component" value="Unassembled WGS sequence"/>
</dbReference>
<dbReference type="HOGENOM" id="CLU_2256667_0_0_1"/>
<gene>
    <name evidence="1" type="ORF">CAEBREN_28161</name>
</gene>
<evidence type="ECO:0000313" key="1">
    <source>
        <dbReference type="EMBL" id="EGT58896.1"/>
    </source>
</evidence>
<organism evidence="2">
    <name type="scientific">Caenorhabditis brenneri</name>
    <name type="common">Nematode worm</name>
    <dbReference type="NCBI Taxonomy" id="135651"/>
    <lineage>
        <taxon>Eukaryota</taxon>
        <taxon>Metazoa</taxon>
        <taxon>Ecdysozoa</taxon>
        <taxon>Nematoda</taxon>
        <taxon>Chromadorea</taxon>
        <taxon>Rhabditida</taxon>
        <taxon>Rhabditina</taxon>
        <taxon>Rhabditomorpha</taxon>
        <taxon>Rhabditoidea</taxon>
        <taxon>Rhabditidae</taxon>
        <taxon>Peloderinae</taxon>
        <taxon>Caenorhabditis</taxon>
    </lineage>
</organism>
<name>G0NEU4_CAEBE</name>
<accession>G0NEU4</accession>
<keyword evidence="2" id="KW-1185">Reference proteome</keyword>
<reference evidence="2" key="1">
    <citation type="submission" date="2011-07" db="EMBL/GenBank/DDBJ databases">
        <authorList>
            <consortium name="Caenorhabditis brenneri Sequencing and Analysis Consortium"/>
            <person name="Wilson R.K."/>
        </authorList>
    </citation>
    <scope>NUCLEOTIDE SEQUENCE [LARGE SCALE GENOMIC DNA]</scope>
    <source>
        <strain evidence="2">PB2801</strain>
    </source>
</reference>
<feature type="non-terminal residue" evidence="1">
    <location>
        <position position="104"/>
    </location>
</feature>
<sequence length="104" mass="11948">MGISKKTNVSLRIVGKQWTAFPSLFISFDSYSVFFEFRYCILLSLTAIQTRDDRYEQLNNLPLCGNLSTSSSQQEIINQLDALKNEFKSCIEPIVESWRGKAQE</sequence>
<dbReference type="EMBL" id="GL379873">
    <property type="protein sequence ID" value="EGT58896.1"/>
    <property type="molecule type" value="Genomic_DNA"/>
</dbReference>
<evidence type="ECO:0000313" key="2">
    <source>
        <dbReference type="Proteomes" id="UP000008068"/>
    </source>
</evidence>
<dbReference type="InParanoid" id="G0NEU4"/>